<evidence type="ECO:0000256" key="2">
    <source>
        <dbReference type="ARBA" id="ARBA00022679"/>
    </source>
</evidence>
<dbReference type="GO" id="GO:0008897">
    <property type="term" value="F:holo-[acyl-carrier-protein] synthase activity"/>
    <property type="evidence" value="ECO:0007669"/>
    <property type="project" value="InterPro"/>
</dbReference>
<feature type="domain" description="4'-phosphopantetheinyl transferase" evidence="3">
    <location>
        <begin position="79"/>
        <end position="154"/>
    </location>
</feature>
<dbReference type="GeneID" id="49393938"/>
<reference evidence="4 5" key="1">
    <citation type="journal article" date="2015" name="Genome Announc.">
        <title>Expanding the biotechnology potential of lactobacilli through comparative genomics of 213 strains and associated genera.</title>
        <authorList>
            <person name="Sun Z."/>
            <person name="Harris H.M."/>
            <person name="McCann A."/>
            <person name="Guo C."/>
            <person name="Argimon S."/>
            <person name="Zhang W."/>
            <person name="Yang X."/>
            <person name="Jeffery I.B."/>
            <person name="Cooney J.C."/>
            <person name="Kagawa T.F."/>
            <person name="Liu W."/>
            <person name="Song Y."/>
            <person name="Salvetti E."/>
            <person name="Wrobel A."/>
            <person name="Rasinkangas P."/>
            <person name="Parkhill J."/>
            <person name="Rea M.C."/>
            <person name="O'Sullivan O."/>
            <person name="Ritari J."/>
            <person name="Douillard F.P."/>
            <person name="Paul Ross R."/>
            <person name="Yang R."/>
            <person name="Briner A.E."/>
            <person name="Felis G.E."/>
            <person name="de Vos W.M."/>
            <person name="Barrangou R."/>
            <person name="Klaenhammer T.R."/>
            <person name="Caufield P.W."/>
            <person name="Cui Y."/>
            <person name="Zhang H."/>
            <person name="O'Toole P.W."/>
        </authorList>
    </citation>
    <scope>NUCLEOTIDE SEQUENCE [LARGE SCALE GENOMIC DNA]</scope>
    <source>
        <strain evidence="4 5">DSM 20314</strain>
    </source>
</reference>
<name>A0A837R8K3_LACPE</name>
<protein>
    <submittedName>
        <fullName evidence="4">Phosphopantetheinyltransferase</fullName>
    </submittedName>
</protein>
<dbReference type="Gene3D" id="3.90.470.20">
    <property type="entry name" value="4'-phosphopantetheinyl transferase domain"/>
    <property type="match status" value="1"/>
</dbReference>
<evidence type="ECO:0000259" key="3">
    <source>
        <dbReference type="Pfam" id="PF01648"/>
    </source>
</evidence>
<sequence>MVMTQVRFAQQWLDLPADASRQTRRETQRLVSRSLIQQLLPAPLAYRRLGQPYFPSQPKLGVSVSHTAQFVLVALGPGPLGIDVEQVRPRDFTAIQRAFTSAEWRLLQAQPKLARQRIGWQLWTAKEAVLKLVGCGLTQAPRRVEVLDLKQGVVRYQSQLYRLRPLALPAMYVGWVAQPMRDGRD</sequence>
<keyword evidence="2 4" id="KW-0808">Transferase</keyword>
<dbReference type="SUPFAM" id="SSF56214">
    <property type="entry name" value="4'-phosphopantetheinyl transferase"/>
    <property type="match status" value="1"/>
</dbReference>
<accession>A0A837R8K3</accession>
<dbReference type="PANTHER" id="PTHR12215:SF10">
    <property type="entry name" value="L-AMINOADIPATE-SEMIALDEHYDE DEHYDROGENASE-PHOSPHOPANTETHEINYL TRANSFERASE"/>
    <property type="match status" value="1"/>
</dbReference>
<dbReference type="InterPro" id="IPR037143">
    <property type="entry name" value="4-PPantetheinyl_Trfase_dom_sf"/>
</dbReference>
<dbReference type="Proteomes" id="UP000051020">
    <property type="component" value="Unassembled WGS sequence"/>
</dbReference>
<gene>
    <name evidence="4" type="ORF">FD24_GL001350</name>
</gene>
<dbReference type="InterPro" id="IPR008278">
    <property type="entry name" value="4-PPantetheinyl_Trfase_dom"/>
</dbReference>
<evidence type="ECO:0000256" key="1">
    <source>
        <dbReference type="ARBA" id="ARBA00010990"/>
    </source>
</evidence>
<comment type="caution">
    <text evidence="4">The sequence shown here is derived from an EMBL/GenBank/DDBJ whole genome shotgun (WGS) entry which is preliminary data.</text>
</comment>
<dbReference type="InterPro" id="IPR050559">
    <property type="entry name" value="P-Pant_transferase_sf"/>
</dbReference>
<dbReference type="GO" id="GO:0000287">
    <property type="term" value="F:magnesium ion binding"/>
    <property type="evidence" value="ECO:0007669"/>
    <property type="project" value="InterPro"/>
</dbReference>
<dbReference type="RefSeq" id="WP_050338727.1">
    <property type="nucleotide sequence ID" value="NZ_AZCU01000019.1"/>
</dbReference>
<organism evidence="4 5">
    <name type="scientific">Lactiplantibacillus pentosus DSM 20314</name>
    <dbReference type="NCBI Taxonomy" id="1423791"/>
    <lineage>
        <taxon>Bacteria</taxon>
        <taxon>Bacillati</taxon>
        <taxon>Bacillota</taxon>
        <taxon>Bacilli</taxon>
        <taxon>Lactobacillales</taxon>
        <taxon>Lactobacillaceae</taxon>
        <taxon>Lactiplantibacillus</taxon>
    </lineage>
</organism>
<dbReference type="GO" id="GO:0005829">
    <property type="term" value="C:cytosol"/>
    <property type="evidence" value="ECO:0007669"/>
    <property type="project" value="TreeGrafter"/>
</dbReference>
<dbReference type="AlphaFoldDB" id="A0A837R8K3"/>
<dbReference type="EMBL" id="AZCU01000019">
    <property type="protein sequence ID" value="KRK22923.1"/>
    <property type="molecule type" value="Genomic_DNA"/>
</dbReference>
<comment type="similarity">
    <text evidence="1">Belongs to the P-Pant transferase superfamily. Gsp/Sfp/HetI/AcpT family.</text>
</comment>
<evidence type="ECO:0000313" key="4">
    <source>
        <dbReference type="EMBL" id="KRK22923.1"/>
    </source>
</evidence>
<dbReference type="Pfam" id="PF01648">
    <property type="entry name" value="ACPS"/>
    <property type="match status" value="1"/>
</dbReference>
<proteinExistence type="inferred from homology"/>
<dbReference type="PANTHER" id="PTHR12215">
    <property type="entry name" value="PHOSPHOPANTETHEINE TRANSFERASE"/>
    <property type="match status" value="1"/>
</dbReference>
<evidence type="ECO:0000313" key="5">
    <source>
        <dbReference type="Proteomes" id="UP000051020"/>
    </source>
</evidence>
<dbReference type="GO" id="GO:0019878">
    <property type="term" value="P:lysine biosynthetic process via aminoadipic acid"/>
    <property type="evidence" value="ECO:0007669"/>
    <property type="project" value="TreeGrafter"/>
</dbReference>